<feature type="transmembrane region" description="Helical" evidence="7">
    <location>
        <begin position="189"/>
        <end position="211"/>
    </location>
</feature>
<dbReference type="Proteomes" id="UP000479190">
    <property type="component" value="Unassembled WGS sequence"/>
</dbReference>
<evidence type="ECO:0008006" key="10">
    <source>
        <dbReference type="Google" id="ProtNLM"/>
    </source>
</evidence>
<accession>A0A6H5IF44</accession>
<keyword evidence="5 7" id="KW-1133">Transmembrane helix</keyword>
<dbReference type="InterPro" id="IPR050382">
    <property type="entry name" value="MFS_Na/Anion_cotransporter"/>
</dbReference>
<dbReference type="EMBL" id="CADCXV010000732">
    <property type="protein sequence ID" value="CAB0034100.1"/>
    <property type="molecule type" value="Genomic_DNA"/>
</dbReference>
<dbReference type="InterPro" id="IPR036259">
    <property type="entry name" value="MFS_trans_sf"/>
</dbReference>
<evidence type="ECO:0000256" key="7">
    <source>
        <dbReference type="SAM" id="Phobius"/>
    </source>
</evidence>
<feature type="transmembrane region" description="Helical" evidence="7">
    <location>
        <begin position="701"/>
        <end position="722"/>
    </location>
</feature>
<dbReference type="PANTHER" id="PTHR11662:SF280">
    <property type="entry name" value="FI21844P1-RELATED"/>
    <property type="match status" value="1"/>
</dbReference>
<dbReference type="InterPro" id="IPR011701">
    <property type="entry name" value="MFS"/>
</dbReference>
<keyword evidence="6 7" id="KW-0472">Membrane</keyword>
<keyword evidence="9" id="KW-1185">Reference proteome</keyword>
<feature type="transmembrane region" description="Helical" evidence="7">
    <location>
        <begin position="123"/>
        <end position="147"/>
    </location>
</feature>
<dbReference type="GO" id="GO:0006820">
    <property type="term" value="P:monoatomic anion transport"/>
    <property type="evidence" value="ECO:0007669"/>
    <property type="project" value="TreeGrafter"/>
</dbReference>
<keyword evidence="2" id="KW-0813">Transport</keyword>
<evidence type="ECO:0000256" key="3">
    <source>
        <dbReference type="ARBA" id="ARBA00022692"/>
    </source>
</evidence>
<dbReference type="OrthoDB" id="2985014at2759"/>
<evidence type="ECO:0000256" key="5">
    <source>
        <dbReference type="ARBA" id="ARBA00022989"/>
    </source>
</evidence>
<keyword evidence="4" id="KW-0769">Symport</keyword>
<evidence type="ECO:0000256" key="4">
    <source>
        <dbReference type="ARBA" id="ARBA00022847"/>
    </source>
</evidence>
<evidence type="ECO:0000256" key="1">
    <source>
        <dbReference type="ARBA" id="ARBA00004141"/>
    </source>
</evidence>
<feature type="transmembrane region" description="Helical" evidence="7">
    <location>
        <begin position="310"/>
        <end position="335"/>
    </location>
</feature>
<dbReference type="GO" id="GO:0016020">
    <property type="term" value="C:membrane"/>
    <property type="evidence" value="ECO:0007669"/>
    <property type="project" value="UniProtKB-SubCell"/>
</dbReference>
<evidence type="ECO:0000256" key="2">
    <source>
        <dbReference type="ARBA" id="ARBA00022448"/>
    </source>
</evidence>
<dbReference type="FunFam" id="1.20.1250.20:FF:000003">
    <property type="entry name" value="Solute carrier family 17 member 3"/>
    <property type="match status" value="1"/>
</dbReference>
<sequence>MFVLIKCFFLQNIFYVMLINKYQKNTVLIFQQKYTHTHTIVVKKKGNSQLFFSYPPLTRTDPRLGLLQAVAHRLVLLLGLHRRHDTLRLSGQRLESAQALFWGLGLSGLLHLLMPLVADWADWIGVCCCRLVVGMLQSCLLACIHTLMSQWSPIVERSLLSGIVNCGMSVGSIVATALSGYIATTHLGWQGIFYVFGAMSCCTSLAIFLCVHDSPAEHPRISPEERDFIEAGKTTIKPEPVPKPPQGAEKDVIARQEEVQIDKLKLPWLKILTSVPMWALVIGHSGFAWGNSIFTLQVPLYMKGVLCYDIAEIGLASSLPFISSLLTLFPVSWLADHTIKRGYLGVAGVRRTWNSLGTCVPALALVVICQVDGYDRVWPVALLALAKGFESCTASGYFVNHIDLSPNYAGTMISMTNCVASVVTMLAPIVAGAIIGDSVSGRRAVARRILHCRRLHGPHESDLHDIFASRDARVERSERYSKNSCLLRKKYFNAWHAESCYGTRHCQVFLMALSLMMGNAMNLSLPVAIIAMTDTNDARNFTFYDWTTVEMALILSSFFWGYLLIQVPSRYFVRRYGAQRLFSVGLCCSSCVNFSIPLIVAYGDYVALCAARLTIGLCHACFYACTHALLLKWAPPFERSRMSECTHTDYRYIRCLSGKVIFEKIAYISTGSVITGAGFFGTIVAMASSGLIAASSLGWPGIFYIFGSLGLLCSFVIFFKIVDDPESHRNMCSRERDYILEHRRREAVRFEARVIMRINKKKKKNWSIILMDVRFVADVEIDVLRRAAVRAALGADRHGVRLQLGHLHHQLGHAELHEVHPRLQHQNRKPILLIK</sequence>
<keyword evidence="3 7" id="KW-0812">Transmembrane</keyword>
<feature type="transmembrane region" description="Helical" evidence="7">
    <location>
        <begin position="508"/>
        <end position="531"/>
    </location>
</feature>
<name>A0A6H5IF44_9HYME</name>
<dbReference type="SUPFAM" id="SSF103473">
    <property type="entry name" value="MFS general substrate transporter"/>
    <property type="match status" value="3"/>
</dbReference>
<proteinExistence type="predicted"/>
<evidence type="ECO:0000256" key="6">
    <source>
        <dbReference type="ARBA" id="ARBA00023136"/>
    </source>
</evidence>
<dbReference type="Gene3D" id="1.20.1250.20">
    <property type="entry name" value="MFS general substrate transporter like domains"/>
    <property type="match status" value="3"/>
</dbReference>
<feature type="transmembrane region" description="Helical" evidence="7">
    <location>
        <begin position="159"/>
        <end position="183"/>
    </location>
</feature>
<feature type="transmembrane region" description="Helical" evidence="7">
    <location>
        <begin position="100"/>
        <end position="117"/>
    </location>
</feature>
<dbReference type="AlphaFoldDB" id="A0A6H5IF44"/>
<reference evidence="8 9" key="1">
    <citation type="submission" date="2020-02" db="EMBL/GenBank/DDBJ databases">
        <authorList>
            <person name="Ferguson B K."/>
        </authorList>
    </citation>
    <scope>NUCLEOTIDE SEQUENCE [LARGE SCALE GENOMIC DNA]</scope>
</reference>
<organism evidence="8 9">
    <name type="scientific">Trichogramma brassicae</name>
    <dbReference type="NCBI Taxonomy" id="86971"/>
    <lineage>
        <taxon>Eukaryota</taxon>
        <taxon>Metazoa</taxon>
        <taxon>Ecdysozoa</taxon>
        <taxon>Arthropoda</taxon>
        <taxon>Hexapoda</taxon>
        <taxon>Insecta</taxon>
        <taxon>Pterygota</taxon>
        <taxon>Neoptera</taxon>
        <taxon>Endopterygota</taxon>
        <taxon>Hymenoptera</taxon>
        <taxon>Apocrita</taxon>
        <taxon>Proctotrupomorpha</taxon>
        <taxon>Chalcidoidea</taxon>
        <taxon>Trichogrammatidae</taxon>
        <taxon>Trichogramma</taxon>
    </lineage>
</organism>
<evidence type="ECO:0000313" key="8">
    <source>
        <dbReference type="EMBL" id="CAB0034100.1"/>
    </source>
</evidence>
<gene>
    <name evidence="8" type="ORF">TBRA_LOCUS5998</name>
</gene>
<dbReference type="GO" id="GO:0015293">
    <property type="term" value="F:symporter activity"/>
    <property type="evidence" value="ECO:0007669"/>
    <property type="project" value="UniProtKB-KW"/>
</dbReference>
<dbReference type="PANTHER" id="PTHR11662">
    <property type="entry name" value="SOLUTE CARRIER FAMILY 17"/>
    <property type="match status" value="1"/>
</dbReference>
<feature type="transmembrane region" description="Helical" evidence="7">
    <location>
        <begin position="673"/>
        <end position="695"/>
    </location>
</feature>
<dbReference type="Pfam" id="PF07690">
    <property type="entry name" value="MFS_1"/>
    <property type="match status" value="2"/>
</dbReference>
<evidence type="ECO:0000313" key="9">
    <source>
        <dbReference type="Proteomes" id="UP000479190"/>
    </source>
</evidence>
<feature type="transmembrane region" description="Helical" evidence="7">
    <location>
        <begin position="551"/>
        <end position="569"/>
    </location>
</feature>
<protein>
    <recommendedName>
        <fullName evidence="10">Major facilitator superfamily (MFS) profile domain-containing protein</fullName>
    </recommendedName>
</protein>
<comment type="subcellular location">
    <subcellularLocation>
        <location evidence="1">Membrane</location>
        <topology evidence="1">Multi-pass membrane protein</topology>
    </subcellularLocation>
</comment>
<feature type="transmembrane region" description="Helical" evidence="7">
    <location>
        <begin position="605"/>
        <end position="631"/>
    </location>
</feature>
<feature type="transmembrane region" description="Helical" evidence="7">
    <location>
        <begin position="271"/>
        <end position="290"/>
    </location>
</feature>
<feature type="transmembrane region" description="Helical" evidence="7">
    <location>
        <begin position="581"/>
        <end position="599"/>
    </location>
</feature>